<proteinExistence type="predicted"/>
<organism evidence="1 2">
    <name type="scientific">Bombardia bombarda</name>
    <dbReference type="NCBI Taxonomy" id="252184"/>
    <lineage>
        <taxon>Eukaryota</taxon>
        <taxon>Fungi</taxon>
        <taxon>Dikarya</taxon>
        <taxon>Ascomycota</taxon>
        <taxon>Pezizomycotina</taxon>
        <taxon>Sordariomycetes</taxon>
        <taxon>Sordariomycetidae</taxon>
        <taxon>Sordariales</taxon>
        <taxon>Lasiosphaeriaceae</taxon>
        <taxon>Bombardia</taxon>
    </lineage>
</organism>
<accession>A0AA39WIG8</accession>
<evidence type="ECO:0000313" key="1">
    <source>
        <dbReference type="EMBL" id="KAK0616014.1"/>
    </source>
</evidence>
<dbReference type="InterPro" id="IPR027417">
    <property type="entry name" value="P-loop_NTPase"/>
</dbReference>
<name>A0AA39WIG8_9PEZI</name>
<dbReference type="EMBL" id="JAULSR010000006">
    <property type="protein sequence ID" value="KAK0616014.1"/>
    <property type="molecule type" value="Genomic_DNA"/>
</dbReference>
<comment type="caution">
    <text evidence="1">The sequence shown here is derived from an EMBL/GenBank/DDBJ whole genome shotgun (WGS) entry which is preliminary data.</text>
</comment>
<dbReference type="Proteomes" id="UP001174934">
    <property type="component" value="Unassembled WGS sequence"/>
</dbReference>
<keyword evidence="2" id="KW-1185">Reference proteome</keyword>
<evidence type="ECO:0000313" key="2">
    <source>
        <dbReference type="Proteomes" id="UP001174934"/>
    </source>
</evidence>
<protein>
    <submittedName>
        <fullName evidence="1">Uncharacterized protein</fullName>
    </submittedName>
</protein>
<sequence>MEIVLFWLLSSRLLLEISFRILLLIPIIGFSTPGTTQILAHMATLFMFNESIGNLYCAAPTHIAATSFADRLFSIALVAAKHLGPNHRQGYMPVILRGYRLEDEVRHFWEYAQWFWTENEDRLNQIPRQDLKVSGPWRFKFSSLKEARRTLGKAVKEVLGLVIMAANAVCTTPNVSGDEYHADYNRNGCQGYIVLDGAGAMLQADALLVWGYGFRPCLLAGDPNQVPSAIMTSGKTKNGRALNAFAQLGNISALKQIQRFSWPCFVLDC</sequence>
<dbReference type="AlphaFoldDB" id="A0AA39WIG8"/>
<gene>
    <name evidence="1" type="ORF">B0T17DRAFT_601884</name>
</gene>
<reference evidence="1" key="1">
    <citation type="submission" date="2023-06" db="EMBL/GenBank/DDBJ databases">
        <title>Genome-scale phylogeny and comparative genomics of the fungal order Sordariales.</title>
        <authorList>
            <consortium name="Lawrence Berkeley National Laboratory"/>
            <person name="Hensen N."/>
            <person name="Bonometti L."/>
            <person name="Westerberg I."/>
            <person name="Brannstrom I.O."/>
            <person name="Guillou S."/>
            <person name="Cros-Aarteil S."/>
            <person name="Calhoun S."/>
            <person name="Haridas S."/>
            <person name="Kuo A."/>
            <person name="Mondo S."/>
            <person name="Pangilinan J."/>
            <person name="Riley R."/>
            <person name="LaButti K."/>
            <person name="Andreopoulos B."/>
            <person name="Lipzen A."/>
            <person name="Chen C."/>
            <person name="Yanf M."/>
            <person name="Daum C."/>
            <person name="Ng V."/>
            <person name="Clum A."/>
            <person name="Steindorff A."/>
            <person name="Ohm R."/>
            <person name="Martin F."/>
            <person name="Silar P."/>
            <person name="Natvig D."/>
            <person name="Lalanne C."/>
            <person name="Gautier V."/>
            <person name="Ament-velasquez S.L."/>
            <person name="Kruys A."/>
            <person name="Hutchinson M.I."/>
            <person name="Powell A.J."/>
            <person name="Barry K."/>
            <person name="Miller A.N."/>
            <person name="Grigoriev I.V."/>
            <person name="Debuchy R."/>
            <person name="Gladieux P."/>
            <person name="Thoren M.H."/>
            <person name="Johannesson H."/>
        </authorList>
    </citation>
    <scope>NUCLEOTIDE SEQUENCE</scope>
    <source>
        <strain evidence="1">SMH3391-2</strain>
    </source>
</reference>
<dbReference type="Gene3D" id="3.40.50.300">
    <property type="entry name" value="P-loop containing nucleotide triphosphate hydrolases"/>
    <property type="match status" value="1"/>
</dbReference>